<name>A0ABP8N5Y5_9BACT</name>
<organism evidence="2 3">
    <name type="scientific">Nemorincola caseinilytica</name>
    <dbReference type="NCBI Taxonomy" id="2054315"/>
    <lineage>
        <taxon>Bacteria</taxon>
        <taxon>Pseudomonadati</taxon>
        <taxon>Bacteroidota</taxon>
        <taxon>Chitinophagia</taxon>
        <taxon>Chitinophagales</taxon>
        <taxon>Chitinophagaceae</taxon>
        <taxon>Nemorincola</taxon>
    </lineage>
</organism>
<dbReference type="Proteomes" id="UP001500067">
    <property type="component" value="Unassembled WGS sequence"/>
</dbReference>
<dbReference type="Pfam" id="PF08241">
    <property type="entry name" value="Methyltransf_11"/>
    <property type="match status" value="1"/>
</dbReference>
<dbReference type="GO" id="GO:0008168">
    <property type="term" value="F:methyltransferase activity"/>
    <property type="evidence" value="ECO:0007669"/>
    <property type="project" value="UniProtKB-KW"/>
</dbReference>
<keyword evidence="2" id="KW-0808">Transferase</keyword>
<dbReference type="CDD" id="cd02440">
    <property type="entry name" value="AdoMet_MTases"/>
    <property type="match status" value="1"/>
</dbReference>
<comment type="caution">
    <text evidence="2">The sequence shown here is derived from an EMBL/GenBank/DDBJ whole genome shotgun (WGS) entry which is preliminary data.</text>
</comment>
<protein>
    <submittedName>
        <fullName evidence="2">Class I SAM-dependent methyltransferase</fullName>
    </submittedName>
</protein>
<gene>
    <name evidence="2" type="ORF">GCM10023093_02350</name>
</gene>
<sequence length="233" mass="27460">MNRSITNAIRYVMDNWLPPAIRDSRWFMYPFFHIWFKGKNVRLYMDFKDIAYTLTEEQFSEIYRNLDCLAYDRPTDMNMPSIKRLVELIDKDARNLLDVGCGRGFLLNYIGEHTQLATTGCDLYDSVPTLKKAAYKKGTIYKLPFVDKEFDVVTCSHTIEHLRQLPDAINELKRVAKKQLIIVTPCQRYYYFTMDLHLNFYPIAAYLQKEIDIADNTCENIQGDWVYVGNLEK</sequence>
<dbReference type="InterPro" id="IPR029063">
    <property type="entry name" value="SAM-dependent_MTases_sf"/>
</dbReference>
<accession>A0ABP8N5Y5</accession>
<keyword evidence="2" id="KW-0489">Methyltransferase</keyword>
<proteinExistence type="predicted"/>
<keyword evidence="3" id="KW-1185">Reference proteome</keyword>
<feature type="domain" description="Methyltransferase type 11" evidence="1">
    <location>
        <begin position="97"/>
        <end position="179"/>
    </location>
</feature>
<evidence type="ECO:0000259" key="1">
    <source>
        <dbReference type="Pfam" id="PF08241"/>
    </source>
</evidence>
<dbReference type="EMBL" id="BAABFA010000004">
    <property type="protein sequence ID" value="GAA4460156.1"/>
    <property type="molecule type" value="Genomic_DNA"/>
</dbReference>
<evidence type="ECO:0000313" key="3">
    <source>
        <dbReference type="Proteomes" id="UP001500067"/>
    </source>
</evidence>
<dbReference type="Gene3D" id="3.40.50.150">
    <property type="entry name" value="Vaccinia Virus protein VP39"/>
    <property type="match status" value="1"/>
</dbReference>
<dbReference type="SUPFAM" id="SSF53335">
    <property type="entry name" value="S-adenosyl-L-methionine-dependent methyltransferases"/>
    <property type="match status" value="1"/>
</dbReference>
<dbReference type="InterPro" id="IPR013216">
    <property type="entry name" value="Methyltransf_11"/>
</dbReference>
<evidence type="ECO:0000313" key="2">
    <source>
        <dbReference type="EMBL" id="GAA4460156.1"/>
    </source>
</evidence>
<dbReference type="GO" id="GO:0032259">
    <property type="term" value="P:methylation"/>
    <property type="evidence" value="ECO:0007669"/>
    <property type="project" value="UniProtKB-KW"/>
</dbReference>
<dbReference type="RefSeq" id="WP_345077274.1">
    <property type="nucleotide sequence ID" value="NZ_BAABFA010000004.1"/>
</dbReference>
<reference evidence="3" key="1">
    <citation type="journal article" date="2019" name="Int. J. Syst. Evol. Microbiol.">
        <title>The Global Catalogue of Microorganisms (GCM) 10K type strain sequencing project: providing services to taxonomists for standard genome sequencing and annotation.</title>
        <authorList>
            <consortium name="The Broad Institute Genomics Platform"/>
            <consortium name="The Broad Institute Genome Sequencing Center for Infectious Disease"/>
            <person name="Wu L."/>
            <person name="Ma J."/>
        </authorList>
    </citation>
    <scope>NUCLEOTIDE SEQUENCE [LARGE SCALE GENOMIC DNA]</scope>
    <source>
        <strain evidence="3">JCM 32105</strain>
    </source>
</reference>